<dbReference type="AlphaFoldDB" id="A0A7I7MSE7"/>
<reference evidence="2 3" key="1">
    <citation type="journal article" date="2019" name="Emerg. Microbes Infect.">
        <title>Comprehensive subspecies identification of 175 nontuberculous mycobacteria species based on 7547 genomic profiles.</title>
        <authorList>
            <person name="Matsumoto Y."/>
            <person name="Kinjo T."/>
            <person name="Motooka D."/>
            <person name="Nabeya D."/>
            <person name="Jung N."/>
            <person name="Uechi K."/>
            <person name="Horii T."/>
            <person name="Iida T."/>
            <person name="Fujita J."/>
            <person name="Nakamura S."/>
        </authorList>
    </citation>
    <scope>NUCLEOTIDE SEQUENCE [LARGE SCALE GENOMIC DNA]</scope>
    <source>
        <strain evidence="2 3">JCM 14233</strain>
    </source>
</reference>
<evidence type="ECO:0000313" key="2">
    <source>
        <dbReference type="EMBL" id="BBX75184.1"/>
    </source>
</evidence>
<dbReference type="Proteomes" id="UP000467236">
    <property type="component" value="Chromosome"/>
</dbReference>
<sequence length="63" mass="6469">MTTVDHLSARRRPAQQVGGTDRYTRAGADGGAEFLVTRGTLGHNGAGAAAELAAVPRHLNISA</sequence>
<gene>
    <name evidence="2" type="ORF">MSHI_30900</name>
</gene>
<keyword evidence="3" id="KW-1185">Reference proteome</keyword>
<accession>A0A7I7MSE7</accession>
<protein>
    <submittedName>
        <fullName evidence="2">Uncharacterized protein</fullName>
    </submittedName>
</protein>
<organism evidence="2 3">
    <name type="scientific">Mycobacterium shinjukuense</name>
    <dbReference type="NCBI Taxonomy" id="398694"/>
    <lineage>
        <taxon>Bacteria</taxon>
        <taxon>Bacillati</taxon>
        <taxon>Actinomycetota</taxon>
        <taxon>Actinomycetes</taxon>
        <taxon>Mycobacteriales</taxon>
        <taxon>Mycobacteriaceae</taxon>
        <taxon>Mycobacterium</taxon>
    </lineage>
</organism>
<dbReference type="EMBL" id="AP022575">
    <property type="protein sequence ID" value="BBX75184.1"/>
    <property type="molecule type" value="Genomic_DNA"/>
</dbReference>
<evidence type="ECO:0000256" key="1">
    <source>
        <dbReference type="SAM" id="MobiDB-lite"/>
    </source>
</evidence>
<proteinExistence type="predicted"/>
<feature type="region of interest" description="Disordered" evidence="1">
    <location>
        <begin position="1"/>
        <end position="25"/>
    </location>
</feature>
<name>A0A7I7MSE7_9MYCO</name>
<evidence type="ECO:0000313" key="3">
    <source>
        <dbReference type="Proteomes" id="UP000467236"/>
    </source>
</evidence>
<dbReference type="KEGG" id="mshj:MSHI_30900"/>